<keyword evidence="3" id="KW-1185">Reference proteome</keyword>
<keyword evidence="1" id="KW-0472">Membrane</keyword>
<feature type="transmembrane region" description="Helical" evidence="1">
    <location>
        <begin position="74"/>
        <end position="93"/>
    </location>
</feature>
<dbReference type="EMBL" id="CP043450">
    <property type="protein sequence ID" value="QEM12515.1"/>
    <property type="molecule type" value="Genomic_DNA"/>
</dbReference>
<feature type="transmembrane region" description="Helical" evidence="1">
    <location>
        <begin position="113"/>
        <end position="132"/>
    </location>
</feature>
<organism evidence="2 3">
    <name type="scientific">Mucilaginibacter rubeus</name>
    <dbReference type="NCBI Taxonomy" id="2027860"/>
    <lineage>
        <taxon>Bacteria</taxon>
        <taxon>Pseudomonadati</taxon>
        <taxon>Bacteroidota</taxon>
        <taxon>Sphingobacteriia</taxon>
        <taxon>Sphingobacteriales</taxon>
        <taxon>Sphingobacteriaceae</taxon>
        <taxon>Mucilaginibacter</taxon>
    </lineage>
</organism>
<proteinExistence type="predicted"/>
<dbReference type="RefSeq" id="WP_112575863.1">
    <property type="nucleotide sequence ID" value="NZ_CP043450.1"/>
</dbReference>
<keyword evidence="1" id="KW-0812">Transmembrane</keyword>
<reference evidence="2" key="1">
    <citation type="submission" date="2019-08" db="EMBL/GenBank/DDBJ databases">
        <title>Comparative genome analysis confer to the adaptation heavy metal polluted environment.</title>
        <authorList>
            <person name="Li Y."/>
        </authorList>
    </citation>
    <scope>NUCLEOTIDE SEQUENCE [LARGE SCALE GENOMIC DNA]</scope>
    <source>
        <strain evidence="2">P1</strain>
    </source>
</reference>
<protein>
    <submittedName>
        <fullName evidence="2">Uncharacterized protein</fullName>
    </submittedName>
</protein>
<dbReference type="OrthoDB" id="961830at2"/>
<evidence type="ECO:0000256" key="1">
    <source>
        <dbReference type="SAM" id="Phobius"/>
    </source>
</evidence>
<dbReference type="KEGG" id="mrub:DEO27_021675"/>
<dbReference type="AlphaFoldDB" id="A0A5C1I3M5"/>
<dbReference type="Proteomes" id="UP000251402">
    <property type="component" value="Chromosome"/>
</dbReference>
<evidence type="ECO:0000313" key="3">
    <source>
        <dbReference type="Proteomes" id="UP000251402"/>
    </source>
</evidence>
<gene>
    <name evidence="2" type="ORF">DEO27_021675</name>
</gene>
<accession>A0A5C1I3M5</accession>
<evidence type="ECO:0000313" key="2">
    <source>
        <dbReference type="EMBL" id="QEM12515.1"/>
    </source>
</evidence>
<sequence length="139" mass="15885">MKEDKDKRLQQLIEEGRELPFETFSAPEEEDFFAYQTLFTHLKTEPAEGLPYAFASKVRRAVELQALLKTNTRFYITALLIFAFVAVTGYFMLTIVNKEAGNLALSVILKYKWLLLMGLATFIGLQLFNPSVPEKNLAK</sequence>
<name>A0A5C1I3M5_9SPHI</name>
<keyword evidence="1" id="KW-1133">Transmembrane helix</keyword>